<dbReference type="EMBL" id="HBKQ01058208">
    <property type="protein sequence ID" value="CAE2284906.1"/>
    <property type="molecule type" value="Transcribed_RNA"/>
</dbReference>
<dbReference type="PANTHER" id="PTHR12832:SF11">
    <property type="entry name" value="LD23868P"/>
    <property type="match status" value="1"/>
</dbReference>
<dbReference type="AlphaFoldDB" id="A0A7S4NFJ3"/>
<gene>
    <name evidence="2" type="ORF">OAUR00152_LOCUS39800</name>
</gene>
<dbReference type="Pfam" id="PF05794">
    <property type="entry name" value="Tcp11"/>
    <property type="match status" value="1"/>
</dbReference>
<reference evidence="2" key="1">
    <citation type="submission" date="2021-01" db="EMBL/GenBank/DDBJ databases">
        <authorList>
            <person name="Corre E."/>
            <person name="Pelletier E."/>
            <person name="Niang G."/>
            <person name="Scheremetjew M."/>
            <person name="Finn R."/>
            <person name="Kale V."/>
            <person name="Holt S."/>
            <person name="Cochrane G."/>
            <person name="Meng A."/>
            <person name="Brown T."/>
            <person name="Cohen L."/>
        </authorList>
    </citation>
    <scope>NUCLEOTIDE SEQUENCE</scope>
    <source>
        <strain evidence="2">Isolate 1302-5</strain>
    </source>
</reference>
<dbReference type="GO" id="GO:0007165">
    <property type="term" value="P:signal transduction"/>
    <property type="evidence" value="ECO:0007669"/>
    <property type="project" value="TreeGrafter"/>
</dbReference>
<dbReference type="InterPro" id="IPR008862">
    <property type="entry name" value="Tcp11"/>
</dbReference>
<proteinExistence type="inferred from homology"/>
<protein>
    <submittedName>
        <fullName evidence="2">Uncharacterized protein</fullName>
    </submittedName>
</protein>
<dbReference type="PANTHER" id="PTHR12832">
    <property type="entry name" value="TESTIS-SPECIFIC PROTEIN PBS13 T-COMPLEX 11"/>
    <property type="match status" value="1"/>
</dbReference>
<evidence type="ECO:0000256" key="1">
    <source>
        <dbReference type="ARBA" id="ARBA00010954"/>
    </source>
</evidence>
<name>A0A7S4NFJ3_9STRA</name>
<evidence type="ECO:0000313" key="2">
    <source>
        <dbReference type="EMBL" id="CAE2284906.1"/>
    </source>
</evidence>
<comment type="similarity">
    <text evidence="1">Belongs to the TCP11 family.</text>
</comment>
<organism evidence="2">
    <name type="scientific">Odontella aurita</name>
    <dbReference type="NCBI Taxonomy" id="265563"/>
    <lineage>
        <taxon>Eukaryota</taxon>
        <taxon>Sar</taxon>
        <taxon>Stramenopiles</taxon>
        <taxon>Ochrophyta</taxon>
        <taxon>Bacillariophyta</taxon>
        <taxon>Mediophyceae</taxon>
        <taxon>Biddulphiophycidae</taxon>
        <taxon>Eupodiscales</taxon>
        <taxon>Odontellaceae</taxon>
        <taxon>Odontella</taxon>
    </lineage>
</organism>
<sequence>MSTSGINVESVTSEVLSNEQLVHSILLTEPTNFDQLTWDGNQAHNDILFNDFMSSWEQMIQETVLSEGASGSLNTPKQFQRHVADTTTAAFFAHITDEMTHGKFGPISNLLIDLHNSMRQLVPARIDLHSYLSDEDAEQVTSCEDILLLLKRAAIMLAEYLEAPPRAQSTQSWIARAEVFSAVAETSPEHFVAASISFLLLQVELTKTDVANFKLRQVAPLIRQRGQQYEVDKIQQKYGPLVFTSTVSLTEKLPATAAWIASSISTSSELTGTSSYEKRMMLVRTRGFVDGLLFTKESLAVPELLEMDTMRVMKIRSEARFSVIGSALVIHACNISGAGASLLRHVPLPSAVVAQKDMIARTVRAKYTSKEEITDATKAFAEGLKGESLDDKSETELCSYVAAVISGDDPVLKLLDNRIKQLFRFACRWEPIKGLNQPVPMKTGRTILKDGAPAGIVANSFSALSGSSAAAHKEACRLGFTLFANELAKAGEDARAVISHCCKQYGKIILDQLLVDAIWG</sequence>
<accession>A0A7S4NFJ3</accession>